<dbReference type="PANTHER" id="PTHR13887">
    <property type="entry name" value="GLUTATHIONE S-TRANSFERASE KAPPA"/>
    <property type="match status" value="1"/>
</dbReference>
<dbReference type="Pfam" id="PF01323">
    <property type="entry name" value="DSBA"/>
    <property type="match status" value="1"/>
</dbReference>
<keyword evidence="3" id="KW-1185">Reference proteome</keyword>
<name>R8BW62_PHAM7</name>
<evidence type="ECO:0000313" key="2">
    <source>
        <dbReference type="EMBL" id="EOO03544.1"/>
    </source>
</evidence>
<dbReference type="PANTHER" id="PTHR13887:SF52">
    <property type="entry name" value="DSBA-LIKE THIOREDOXIN DOMAIN-CONTAINING PROTEIN"/>
    <property type="match status" value="1"/>
</dbReference>
<dbReference type="Proteomes" id="UP000014074">
    <property type="component" value="Unassembled WGS sequence"/>
</dbReference>
<reference evidence="3" key="1">
    <citation type="journal article" date="2013" name="Genome Announc.">
        <title>Draft genome sequence of the ascomycete Phaeoacremonium aleophilum strain UCR-PA7, a causal agent of the esca disease complex in grapevines.</title>
        <authorList>
            <person name="Blanco-Ulate B."/>
            <person name="Rolshausen P."/>
            <person name="Cantu D."/>
        </authorList>
    </citation>
    <scope>NUCLEOTIDE SEQUENCE [LARGE SCALE GENOMIC DNA]</scope>
    <source>
        <strain evidence="3">UCR-PA7</strain>
    </source>
</reference>
<dbReference type="OrthoDB" id="1930760at2759"/>
<protein>
    <submittedName>
        <fullName evidence="2">Putative dsba oxidoreductase protein</fullName>
    </submittedName>
</protein>
<gene>
    <name evidence="2" type="ORF">UCRPA7_1035</name>
</gene>
<dbReference type="InterPro" id="IPR036249">
    <property type="entry name" value="Thioredoxin-like_sf"/>
</dbReference>
<dbReference type="Gene3D" id="3.40.30.10">
    <property type="entry name" value="Glutaredoxin"/>
    <property type="match status" value="1"/>
</dbReference>
<dbReference type="CDD" id="cd03024">
    <property type="entry name" value="DsbA_FrnE"/>
    <property type="match status" value="1"/>
</dbReference>
<dbReference type="HOGENOM" id="CLU_069253_0_0_1"/>
<dbReference type="eggNOG" id="ENOG502SHVE">
    <property type="taxonomic scope" value="Eukaryota"/>
</dbReference>
<dbReference type="KEGG" id="tmn:UCRPA7_1035"/>
<accession>R8BW62</accession>
<dbReference type="GeneID" id="19321146"/>
<feature type="domain" description="DSBA-like thioredoxin" evidence="1">
    <location>
        <begin position="6"/>
        <end position="220"/>
    </location>
</feature>
<evidence type="ECO:0000259" key="1">
    <source>
        <dbReference type="Pfam" id="PF01323"/>
    </source>
</evidence>
<sequence>MYESQISFTLDTVCPWTYLAKRRLDKALAEIQSSEMFSNVHFTLKFLPYQLYPNFPSGDGEDKYAWYRDEKYGGSEERMGMYTQLMSSYGEPIGIKFKFGGTIGNTLHAHRVVQYFQEHSGAETADKLINSLYRMYFEEEKHPSKTETLVAACKEAGIDEAEARKIVEDETEGLADVKSAIRESGLNGIDSVPYITIEGRKRDITLVGAKEVEQYAKALQTVAKESS</sequence>
<dbReference type="GO" id="GO:0016491">
    <property type="term" value="F:oxidoreductase activity"/>
    <property type="evidence" value="ECO:0007669"/>
    <property type="project" value="InterPro"/>
</dbReference>
<evidence type="ECO:0000313" key="3">
    <source>
        <dbReference type="Proteomes" id="UP000014074"/>
    </source>
</evidence>
<organism evidence="2 3">
    <name type="scientific">Phaeoacremonium minimum (strain UCR-PA7)</name>
    <name type="common">Esca disease fungus</name>
    <name type="synonym">Togninia minima</name>
    <dbReference type="NCBI Taxonomy" id="1286976"/>
    <lineage>
        <taxon>Eukaryota</taxon>
        <taxon>Fungi</taxon>
        <taxon>Dikarya</taxon>
        <taxon>Ascomycota</taxon>
        <taxon>Pezizomycotina</taxon>
        <taxon>Sordariomycetes</taxon>
        <taxon>Sordariomycetidae</taxon>
        <taxon>Togniniales</taxon>
        <taxon>Togniniaceae</taxon>
        <taxon>Phaeoacremonium</taxon>
    </lineage>
</organism>
<dbReference type="RefSeq" id="XP_007911814.1">
    <property type="nucleotide sequence ID" value="XM_007913623.1"/>
</dbReference>
<dbReference type="SUPFAM" id="SSF52833">
    <property type="entry name" value="Thioredoxin-like"/>
    <property type="match status" value="1"/>
</dbReference>
<dbReference type="EMBL" id="KB932820">
    <property type="protein sequence ID" value="EOO03544.1"/>
    <property type="molecule type" value="Genomic_DNA"/>
</dbReference>
<dbReference type="AlphaFoldDB" id="R8BW62"/>
<dbReference type="InterPro" id="IPR001853">
    <property type="entry name" value="DSBA-like_thioredoxin_dom"/>
</dbReference>
<proteinExistence type="predicted"/>